<evidence type="ECO:0000313" key="2">
    <source>
        <dbReference type="Proteomes" id="UP000036356"/>
    </source>
</evidence>
<dbReference type="Proteomes" id="UP000036356">
    <property type="component" value="Unassembled WGS sequence"/>
</dbReference>
<evidence type="ECO:0000313" key="1">
    <source>
        <dbReference type="EMBL" id="KLU67551.1"/>
    </source>
</evidence>
<gene>
    <name evidence="1" type="ORF">DEAC_c07650</name>
</gene>
<accession>A0A0J1ISB7</accession>
<dbReference type="EMBL" id="LDZY01000002">
    <property type="protein sequence ID" value="KLU67551.1"/>
    <property type="molecule type" value="Genomic_DNA"/>
</dbReference>
<dbReference type="PATRIC" id="fig|476652.3.peg.783"/>
<organism evidence="1 2">
    <name type="scientific">Desulfosporosinus acididurans</name>
    <dbReference type="NCBI Taxonomy" id="476652"/>
    <lineage>
        <taxon>Bacteria</taxon>
        <taxon>Bacillati</taxon>
        <taxon>Bacillota</taxon>
        <taxon>Clostridia</taxon>
        <taxon>Eubacteriales</taxon>
        <taxon>Desulfitobacteriaceae</taxon>
        <taxon>Desulfosporosinus</taxon>
    </lineage>
</organism>
<dbReference type="RefSeq" id="WP_047808678.1">
    <property type="nucleotide sequence ID" value="NZ_LDZY01000002.1"/>
</dbReference>
<proteinExistence type="predicted"/>
<reference evidence="1 2" key="1">
    <citation type="submission" date="2015-06" db="EMBL/GenBank/DDBJ databases">
        <title>Draft genome of the moderately acidophilic sulfate reducer Candidatus Desulfosporosinus acididurans strain M1.</title>
        <authorList>
            <person name="Poehlein A."/>
            <person name="Petzsch P."/>
            <person name="Johnson B.D."/>
            <person name="Schloemann M."/>
            <person name="Daniel R."/>
            <person name="Muehling M."/>
        </authorList>
    </citation>
    <scope>NUCLEOTIDE SEQUENCE [LARGE SCALE GENOMIC DNA]</scope>
    <source>
        <strain evidence="1 2">M1</strain>
    </source>
</reference>
<name>A0A0J1ISB7_9FIRM</name>
<protein>
    <submittedName>
        <fullName evidence="1">Uncharacterized protein</fullName>
    </submittedName>
</protein>
<comment type="caution">
    <text evidence="1">The sequence shown here is derived from an EMBL/GenBank/DDBJ whole genome shotgun (WGS) entry which is preliminary data.</text>
</comment>
<dbReference type="AlphaFoldDB" id="A0A0J1ISB7"/>
<keyword evidence="2" id="KW-1185">Reference proteome</keyword>
<sequence length="62" mass="7498">MEVDLLSKREELKEIIDDMPEEYLDMILKFIDDNFEIVPSEEDIKAFERGKREIEQGLYKFI</sequence>